<name>A0A815BPL8_ADIRI</name>
<sequence length="71" mass="8441">MGNHQTSKETLLIPEHDEIHQKKKLSFSRVIEHLTVKTEDFEMNPEEYEKMKNVSHRVSSTILHPPFCFVY</sequence>
<reference evidence="1" key="1">
    <citation type="submission" date="2021-02" db="EMBL/GenBank/DDBJ databases">
        <authorList>
            <person name="Nowell W R."/>
        </authorList>
    </citation>
    <scope>NUCLEOTIDE SEQUENCE</scope>
</reference>
<dbReference type="EMBL" id="CAJNOJ010000197">
    <property type="protein sequence ID" value="CAF1276401.1"/>
    <property type="molecule type" value="Genomic_DNA"/>
</dbReference>
<dbReference type="Proteomes" id="UP000663828">
    <property type="component" value="Unassembled WGS sequence"/>
</dbReference>
<evidence type="ECO:0000313" key="4">
    <source>
        <dbReference type="Proteomes" id="UP000663852"/>
    </source>
</evidence>
<evidence type="ECO:0000313" key="3">
    <source>
        <dbReference type="Proteomes" id="UP000663828"/>
    </source>
</evidence>
<proteinExistence type="predicted"/>
<evidence type="ECO:0000313" key="1">
    <source>
        <dbReference type="EMBL" id="CAF1276401.1"/>
    </source>
</evidence>
<accession>A0A815BPL8</accession>
<dbReference type="EMBL" id="CAJNOR010003325">
    <property type="protein sequence ID" value="CAF1402425.1"/>
    <property type="molecule type" value="Genomic_DNA"/>
</dbReference>
<dbReference type="AlphaFoldDB" id="A0A815BPL8"/>
<keyword evidence="3" id="KW-1185">Reference proteome</keyword>
<organism evidence="1 4">
    <name type="scientific">Adineta ricciae</name>
    <name type="common">Rotifer</name>
    <dbReference type="NCBI Taxonomy" id="249248"/>
    <lineage>
        <taxon>Eukaryota</taxon>
        <taxon>Metazoa</taxon>
        <taxon>Spiralia</taxon>
        <taxon>Gnathifera</taxon>
        <taxon>Rotifera</taxon>
        <taxon>Eurotatoria</taxon>
        <taxon>Bdelloidea</taxon>
        <taxon>Adinetida</taxon>
        <taxon>Adinetidae</taxon>
        <taxon>Adineta</taxon>
    </lineage>
</organism>
<comment type="caution">
    <text evidence="1">The sequence shown here is derived from an EMBL/GenBank/DDBJ whole genome shotgun (WGS) entry which is preliminary data.</text>
</comment>
<gene>
    <name evidence="1" type="ORF">EDS130_LOCUS29300</name>
    <name evidence="2" type="ORF">XAT740_LOCUS34219</name>
</gene>
<dbReference type="Proteomes" id="UP000663852">
    <property type="component" value="Unassembled WGS sequence"/>
</dbReference>
<evidence type="ECO:0000313" key="2">
    <source>
        <dbReference type="EMBL" id="CAF1402425.1"/>
    </source>
</evidence>
<protein>
    <submittedName>
        <fullName evidence="1">Uncharacterized protein</fullName>
    </submittedName>
</protein>